<evidence type="ECO:0000256" key="3">
    <source>
        <dbReference type="ARBA" id="ARBA00022840"/>
    </source>
</evidence>
<feature type="region of interest" description="Disordered" evidence="6">
    <location>
        <begin position="448"/>
        <end position="467"/>
    </location>
</feature>
<evidence type="ECO:0000256" key="5">
    <source>
        <dbReference type="RuleBase" id="RU365068"/>
    </source>
</evidence>
<comment type="domain">
    <text evidence="5">The Q motif is unique to and characteristic of the DEAD box family of RNA helicases and controls ATP binding and hydrolysis.</text>
</comment>
<reference evidence="9" key="1">
    <citation type="submission" date="2022-07" db="EMBL/GenBank/DDBJ databases">
        <title>Phylogenomic reconstructions and comparative analyses of Kickxellomycotina fungi.</title>
        <authorList>
            <person name="Reynolds N.K."/>
            <person name="Stajich J.E."/>
            <person name="Barry K."/>
            <person name="Grigoriev I.V."/>
            <person name="Crous P."/>
            <person name="Smith M.E."/>
        </authorList>
    </citation>
    <scope>NUCLEOTIDE SEQUENCE</scope>
    <source>
        <strain evidence="9">RSA 861</strain>
    </source>
</reference>
<comment type="similarity">
    <text evidence="5">Belongs to the DEAD box helicase family.</text>
</comment>
<dbReference type="AlphaFoldDB" id="A0A9W8AGT8"/>
<feature type="region of interest" description="Disordered" evidence="6">
    <location>
        <begin position="145"/>
        <end position="168"/>
    </location>
</feature>
<keyword evidence="10" id="KW-1185">Reference proteome</keyword>
<dbReference type="GO" id="GO:0003724">
    <property type="term" value="F:RNA helicase activity"/>
    <property type="evidence" value="ECO:0007669"/>
    <property type="project" value="UniProtKB-EC"/>
</dbReference>
<comment type="catalytic activity">
    <reaction evidence="5">
        <text>ATP + H2O = ADP + phosphate + H(+)</text>
        <dbReference type="Rhea" id="RHEA:13065"/>
        <dbReference type="ChEBI" id="CHEBI:15377"/>
        <dbReference type="ChEBI" id="CHEBI:15378"/>
        <dbReference type="ChEBI" id="CHEBI:30616"/>
        <dbReference type="ChEBI" id="CHEBI:43474"/>
        <dbReference type="ChEBI" id="CHEBI:456216"/>
        <dbReference type="EC" id="3.6.4.13"/>
    </reaction>
</comment>
<name>A0A9W8AGT8_9FUNG</name>
<keyword evidence="2 5" id="KW-0378">Hydrolase</keyword>
<dbReference type="InterPro" id="IPR027417">
    <property type="entry name" value="P-loop_NTPase"/>
</dbReference>
<dbReference type="Proteomes" id="UP001150569">
    <property type="component" value="Unassembled WGS sequence"/>
</dbReference>
<evidence type="ECO:0000256" key="6">
    <source>
        <dbReference type="SAM" id="MobiDB-lite"/>
    </source>
</evidence>
<feature type="domain" description="Helicase ATP-binding" evidence="7">
    <location>
        <begin position="1"/>
        <end position="140"/>
    </location>
</feature>
<protein>
    <recommendedName>
        <fullName evidence="5">ATP-dependent RNA helicase</fullName>
        <ecNumber evidence="5">3.6.4.13</ecNumber>
    </recommendedName>
</protein>
<dbReference type="GO" id="GO:0003723">
    <property type="term" value="F:RNA binding"/>
    <property type="evidence" value="ECO:0007669"/>
    <property type="project" value="UniProtKB-UniRule"/>
</dbReference>
<evidence type="ECO:0000259" key="7">
    <source>
        <dbReference type="PROSITE" id="PS51192"/>
    </source>
</evidence>
<keyword evidence="1 5" id="KW-0547">Nucleotide-binding</keyword>
<feature type="domain" description="Helicase C-terminal" evidence="8">
    <location>
        <begin position="268"/>
        <end position="448"/>
    </location>
</feature>
<comment type="function">
    <text evidence="5">RNA helicase.</text>
</comment>
<dbReference type="GO" id="GO:0016787">
    <property type="term" value="F:hydrolase activity"/>
    <property type="evidence" value="ECO:0007669"/>
    <property type="project" value="UniProtKB-KW"/>
</dbReference>
<dbReference type="Pfam" id="PF00270">
    <property type="entry name" value="DEAD"/>
    <property type="match status" value="1"/>
</dbReference>
<dbReference type="PANTHER" id="PTHR24031">
    <property type="entry name" value="RNA HELICASE"/>
    <property type="match status" value="1"/>
</dbReference>
<dbReference type="InterPro" id="IPR001650">
    <property type="entry name" value="Helicase_C-like"/>
</dbReference>
<dbReference type="InterPro" id="IPR014001">
    <property type="entry name" value="Helicase_ATP-bd"/>
</dbReference>
<gene>
    <name evidence="9" type="ORF">IWQ60_001380</name>
</gene>
<dbReference type="PROSITE" id="PS51194">
    <property type="entry name" value="HELICASE_CTER"/>
    <property type="match status" value="1"/>
</dbReference>
<dbReference type="OrthoDB" id="10256233at2759"/>
<organism evidence="9 10">
    <name type="scientific">Tieghemiomyces parasiticus</name>
    <dbReference type="NCBI Taxonomy" id="78921"/>
    <lineage>
        <taxon>Eukaryota</taxon>
        <taxon>Fungi</taxon>
        <taxon>Fungi incertae sedis</taxon>
        <taxon>Zoopagomycota</taxon>
        <taxon>Kickxellomycotina</taxon>
        <taxon>Dimargaritomycetes</taxon>
        <taxon>Dimargaritales</taxon>
        <taxon>Dimargaritaceae</taxon>
        <taxon>Tieghemiomyces</taxon>
    </lineage>
</organism>
<dbReference type="EMBL" id="JANBPT010000043">
    <property type="protein sequence ID" value="KAJ1929209.1"/>
    <property type="molecule type" value="Genomic_DNA"/>
</dbReference>
<dbReference type="InterPro" id="IPR011545">
    <property type="entry name" value="DEAD/DEAH_box_helicase_dom"/>
</dbReference>
<sequence length="467" mass="50603">MAQTGSGKTLAYLLPLLTRLIRDELPPPSPPADSPYALIVVPNRPLAWQISAVVNRLAALADLPVRAINELHQTKEHLLSFSHPYILVTTSSGLKLDNKRALERCRTRLADTRFVVVDEMDLCLGGSEAKSTTQLMWLLTKDQPDRTKAPLPRKGRRAGGGGSGEVDTEVLPGVTLTTAGPSATNPTLPVAMPARQFVFCGATLYPQQRKNTVSQYLAEGFPNAVFLRSEGAFTISATTTELMLYLPAAPGAETARVVTQVLARTVQRLDDAPNLVKPHRVILVFCRTARNAQQYQEVFQQVALPGLKLRKAGGSVRTILYAKEDDEYTKARIIQSITHLGTLTTGTASATHPSDSVTTIVFTAKGLDRGMDIPNVAAVVMADFVTQAAEYIHCAGRTGRAGQLGEVINVITERVSELADNILACNRPRTIHTLADYAKVPYASKAHPKTSLEAPARSAWHGEESED</sequence>
<dbReference type="SUPFAM" id="SSF52540">
    <property type="entry name" value="P-loop containing nucleoside triphosphate hydrolases"/>
    <property type="match status" value="1"/>
</dbReference>
<accession>A0A9W8AGT8</accession>
<keyword evidence="4 5" id="KW-0694">RNA-binding</keyword>
<dbReference type="SMART" id="SM00487">
    <property type="entry name" value="DEXDc"/>
    <property type="match status" value="1"/>
</dbReference>
<evidence type="ECO:0000256" key="2">
    <source>
        <dbReference type="ARBA" id="ARBA00022801"/>
    </source>
</evidence>
<proteinExistence type="inferred from homology"/>
<keyword evidence="3 5" id="KW-0067">ATP-binding</keyword>
<comment type="caution">
    <text evidence="9">The sequence shown here is derived from an EMBL/GenBank/DDBJ whole genome shotgun (WGS) entry which is preliminary data.</text>
</comment>
<dbReference type="GO" id="GO:0005524">
    <property type="term" value="F:ATP binding"/>
    <property type="evidence" value="ECO:0007669"/>
    <property type="project" value="UniProtKB-UniRule"/>
</dbReference>
<dbReference type="Gene3D" id="3.40.50.300">
    <property type="entry name" value="P-loop containing nucleotide triphosphate hydrolases"/>
    <property type="match status" value="2"/>
</dbReference>
<dbReference type="EC" id="3.6.4.13" evidence="5"/>
<evidence type="ECO:0000256" key="1">
    <source>
        <dbReference type="ARBA" id="ARBA00022741"/>
    </source>
</evidence>
<evidence type="ECO:0000313" key="9">
    <source>
        <dbReference type="EMBL" id="KAJ1929209.1"/>
    </source>
</evidence>
<evidence type="ECO:0000313" key="10">
    <source>
        <dbReference type="Proteomes" id="UP001150569"/>
    </source>
</evidence>
<keyword evidence="5" id="KW-0347">Helicase</keyword>
<evidence type="ECO:0000259" key="8">
    <source>
        <dbReference type="PROSITE" id="PS51194"/>
    </source>
</evidence>
<dbReference type="PROSITE" id="PS51192">
    <property type="entry name" value="HELICASE_ATP_BIND_1"/>
    <property type="match status" value="1"/>
</dbReference>
<dbReference type="Pfam" id="PF00271">
    <property type="entry name" value="Helicase_C"/>
    <property type="match status" value="1"/>
</dbReference>
<evidence type="ECO:0000256" key="4">
    <source>
        <dbReference type="ARBA" id="ARBA00022884"/>
    </source>
</evidence>